<dbReference type="PANTHER" id="PTHR23084">
    <property type="entry name" value="PHOSPHATIDYLINOSITOL-4-PHOSPHATE 5-KINASE RELATED"/>
    <property type="match status" value="1"/>
</dbReference>
<dbReference type="PANTHER" id="PTHR23084:SF263">
    <property type="entry name" value="MORN REPEAT-CONTAINING PROTEIN 1"/>
    <property type="match status" value="1"/>
</dbReference>
<evidence type="ECO:0000313" key="3">
    <source>
        <dbReference type="EMBL" id="CAD8691087.1"/>
    </source>
</evidence>
<protein>
    <recommendedName>
        <fullName evidence="4">MORN repeat-containing protein 5</fullName>
    </recommendedName>
</protein>
<keyword evidence="1" id="KW-0677">Repeat</keyword>
<gene>
    <name evidence="3" type="ORF">CLEI1391_LOCUS15397</name>
</gene>
<feature type="compositionally biased region" description="Low complexity" evidence="2">
    <location>
        <begin position="289"/>
        <end position="309"/>
    </location>
</feature>
<evidence type="ECO:0008006" key="4">
    <source>
        <dbReference type="Google" id="ProtNLM"/>
    </source>
</evidence>
<evidence type="ECO:0000256" key="1">
    <source>
        <dbReference type="ARBA" id="ARBA00022737"/>
    </source>
</evidence>
<name>A0A7S0WZ70_9CHLO</name>
<dbReference type="Pfam" id="PF02493">
    <property type="entry name" value="MORN"/>
    <property type="match status" value="8"/>
</dbReference>
<proteinExistence type="predicted"/>
<dbReference type="Gene3D" id="2.20.110.10">
    <property type="entry name" value="Histone H3 K4-specific methyltransferase SET7/9 N-terminal domain"/>
    <property type="match status" value="4"/>
</dbReference>
<feature type="region of interest" description="Disordered" evidence="2">
    <location>
        <begin position="1"/>
        <end position="27"/>
    </location>
</feature>
<dbReference type="SUPFAM" id="SSF82185">
    <property type="entry name" value="Histone H3 K4-specific methyltransferase SET7/9 N-terminal domain"/>
    <property type="match status" value="2"/>
</dbReference>
<dbReference type="InterPro" id="IPR003409">
    <property type="entry name" value="MORN"/>
</dbReference>
<accession>A0A7S0WZ70</accession>
<dbReference type="GO" id="GO:0016020">
    <property type="term" value="C:membrane"/>
    <property type="evidence" value="ECO:0007669"/>
    <property type="project" value="UniProtKB-ARBA"/>
</dbReference>
<dbReference type="EMBL" id="HBFB01027541">
    <property type="protein sequence ID" value="CAD8691087.1"/>
    <property type="molecule type" value="Transcribed_RNA"/>
</dbReference>
<dbReference type="AlphaFoldDB" id="A0A7S0WZ70"/>
<organism evidence="3">
    <name type="scientific">Chlamydomonas leiostraca</name>
    <dbReference type="NCBI Taxonomy" id="1034604"/>
    <lineage>
        <taxon>Eukaryota</taxon>
        <taxon>Viridiplantae</taxon>
        <taxon>Chlorophyta</taxon>
        <taxon>core chlorophytes</taxon>
        <taxon>Chlorophyceae</taxon>
        <taxon>CS clade</taxon>
        <taxon>Chlamydomonadales</taxon>
        <taxon>Chlamydomonadaceae</taxon>
        <taxon>Chlamydomonas</taxon>
    </lineage>
</organism>
<reference evidence="3" key="1">
    <citation type="submission" date="2021-01" db="EMBL/GenBank/DDBJ databases">
        <authorList>
            <person name="Corre E."/>
            <person name="Pelletier E."/>
            <person name="Niang G."/>
            <person name="Scheremetjew M."/>
            <person name="Finn R."/>
            <person name="Kale V."/>
            <person name="Holt S."/>
            <person name="Cochrane G."/>
            <person name="Meng A."/>
            <person name="Brown T."/>
            <person name="Cohen L."/>
        </authorList>
    </citation>
    <scope>NUCLEOTIDE SEQUENCE</scope>
    <source>
        <strain evidence="3">SAG 11-49</strain>
    </source>
</reference>
<feature type="region of interest" description="Disordered" evidence="2">
    <location>
        <begin position="269"/>
        <end position="349"/>
    </location>
</feature>
<evidence type="ECO:0000256" key="2">
    <source>
        <dbReference type="SAM" id="MobiDB-lite"/>
    </source>
</evidence>
<feature type="compositionally biased region" description="Pro residues" evidence="2">
    <location>
        <begin position="276"/>
        <end position="288"/>
    </location>
</feature>
<sequence>MKKGGLKGALKGPKAPPKPKDDGPPLILTPGTFFTNGATGIGKRGVDLNACYKGEYNAAGQRHGFGKYTYPNGFATYEGQYVNGEKQGQGRLTFKDGGWYEGTFVQDEISGHGTRRFANGSTFTGQFELGEMHGPGVLTLANGDRFEGTMDHNRMQGEGVYTFRNGDVYQGDFIDHQMTGRGVMQYASGDRYEGEWLCGLRHGQGECAYACGDHYAGCWQDGLFNGEGRLHLPAAGIVYEGIFLDGHPTQLPTKLNLSWLETADDIKARTAKKPPPKGGAPPEDPPPVLTNTLGTPLPTPFTIAAQLQVPLPPGTPPPSEPSKPATPPPKGAPPVPAGPPQPVITEKPGAGNKWETAEMERGRVVNLTLHSAPPKPCTPEQPIGVMLANTLLPDGTTTLRLLLLPALVPPPLPLMRLPDTQERVHALEVVLEGGQHTWQGLGVGHPLDFDALQAATQGSGVGFLVGSCRTGGVLVPGHCRVALPDAKAKNPLGDAKKK</sequence>
<feature type="compositionally biased region" description="Pro residues" evidence="2">
    <location>
        <begin position="310"/>
        <end position="342"/>
    </location>
</feature>
<dbReference type="SMART" id="SM00698">
    <property type="entry name" value="MORN"/>
    <property type="match status" value="8"/>
</dbReference>